<feature type="region of interest" description="Disordered" evidence="1">
    <location>
        <begin position="37"/>
        <end position="89"/>
    </location>
</feature>
<accession>A0AAT9HAA9</accession>
<reference evidence="2" key="1">
    <citation type="submission" date="2024-06" db="EMBL/GenBank/DDBJ databases">
        <authorList>
            <consortium name="consrtm"/>
            <person name="Uemura M."/>
            <person name="Terahara T."/>
        </authorList>
    </citation>
    <scope>NUCLEOTIDE SEQUENCE</scope>
    <source>
        <strain evidence="2">KM77-8</strain>
    </source>
</reference>
<organism evidence="2">
    <name type="scientific">Streptomyces haneummycinicus</name>
    <dbReference type="NCBI Taxonomy" id="3074435"/>
    <lineage>
        <taxon>Bacteria</taxon>
        <taxon>Bacillati</taxon>
        <taxon>Actinomycetota</taxon>
        <taxon>Actinomycetes</taxon>
        <taxon>Kitasatosporales</taxon>
        <taxon>Streptomycetaceae</taxon>
        <taxon>Streptomyces</taxon>
    </lineage>
</organism>
<protein>
    <submittedName>
        <fullName evidence="2">Uncharacterized protein</fullName>
    </submittedName>
</protein>
<reference evidence="2" key="2">
    <citation type="submission" date="2024-07" db="EMBL/GenBank/DDBJ databases">
        <title>Streptomyces haneummycinica sp. nov., a new antibiotic-producing actinobacterium isolated from marine sediment.</title>
        <authorList>
            <person name="Uemura M."/>
            <person name="Hamada M."/>
            <person name="Hirano S."/>
            <person name="Kobayashi K."/>
            <person name="Ohshiro T."/>
            <person name="Kobayashi T."/>
            <person name="Terahara T."/>
        </authorList>
    </citation>
    <scope>NUCLEOTIDE SEQUENCE</scope>
    <source>
        <strain evidence="2">KM77-8</strain>
    </source>
</reference>
<dbReference type="AlphaFoldDB" id="A0AAT9HAA9"/>
<evidence type="ECO:0000256" key="1">
    <source>
        <dbReference type="SAM" id="MobiDB-lite"/>
    </source>
</evidence>
<proteinExistence type="predicted"/>
<gene>
    <name evidence="2" type="ORF">SHKM778_07150</name>
</gene>
<evidence type="ECO:0000313" key="2">
    <source>
        <dbReference type="EMBL" id="BFO14327.1"/>
    </source>
</evidence>
<feature type="compositionally biased region" description="Basic residues" evidence="1">
    <location>
        <begin position="69"/>
        <end position="79"/>
    </location>
</feature>
<dbReference type="EMBL" id="AP035768">
    <property type="protein sequence ID" value="BFO14327.1"/>
    <property type="molecule type" value="Genomic_DNA"/>
</dbReference>
<name>A0AAT9HAA9_9ACTN</name>
<sequence>MDHGVPRHLGAGLRILPYDVVDDDELEVRPVRGVHRQTPCPGRLARVHGHQSDQARYAHAGRRDSGCHSHGRHPKKYRQSRPGEGPAGSFRWLSVTIDYTE</sequence>